<dbReference type="AlphaFoldDB" id="Q0VSX7"/>
<dbReference type="eggNOG" id="COG1295">
    <property type="taxonomic scope" value="Bacteria"/>
</dbReference>
<dbReference type="KEGG" id="abo:ABO_0273"/>
<proteinExistence type="predicted"/>
<feature type="transmembrane region" description="Helical" evidence="6">
    <location>
        <begin position="220"/>
        <end position="243"/>
    </location>
</feature>
<keyword evidence="5 6" id="KW-0472">Membrane</keyword>
<comment type="subcellular location">
    <subcellularLocation>
        <location evidence="1">Cell membrane</location>
        <topology evidence="1">Multi-pass membrane protein</topology>
    </subcellularLocation>
</comment>
<reference evidence="7 8" key="1">
    <citation type="journal article" date="2006" name="Nat. Biotechnol.">
        <title>Genome sequence of the ubiquitous hydrocarbon-degrading marine bacterium Alcanivorax borkumensis.</title>
        <authorList>
            <person name="Schneiker S."/>
            <person name="Martins dos Santos V.A.P."/>
            <person name="Bartels D."/>
            <person name="Bekel T."/>
            <person name="Brecht M."/>
            <person name="Buhrmester J."/>
            <person name="Chernikova T.N."/>
            <person name="Denaro R."/>
            <person name="Ferrer M."/>
            <person name="Gertler C."/>
            <person name="Goesmann A."/>
            <person name="Golyshina O.V."/>
            <person name="Kaminski F."/>
            <person name="Khachane A.N."/>
            <person name="Lang S."/>
            <person name="Linke B."/>
            <person name="McHardy A.C."/>
            <person name="Meyer F."/>
            <person name="Nechitaylo T."/>
            <person name="Puehler A."/>
            <person name="Regenhardt D."/>
            <person name="Rupp O."/>
            <person name="Sabirova J.S."/>
            <person name="Selbitschka W."/>
            <person name="Yakimov M.M."/>
            <person name="Timmis K.N."/>
            <person name="Vorhoelter F.-J."/>
            <person name="Weidner S."/>
            <person name="Kaiser O."/>
            <person name="Golyshin P.N."/>
        </authorList>
    </citation>
    <scope>NUCLEOTIDE SEQUENCE [LARGE SCALE GENOMIC DNA]</scope>
    <source>
        <strain evidence="8">ATCC 700651 / DSM 11573 / NCIMB 13689 / SK2</strain>
    </source>
</reference>
<accession>Q0VSX7</accession>
<feature type="transmembrane region" description="Helical" evidence="6">
    <location>
        <begin position="147"/>
        <end position="177"/>
    </location>
</feature>
<evidence type="ECO:0000313" key="7">
    <source>
        <dbReference type="EMBL" id="CAL15721.1"/>
    </source>
</evidence>
<evidence type="ECO:0000256" key="4">
    <source>
        <dbReference type="ARBA" id="ARBA00022989"/>
    </source>
</evidence>
<dbReference type="PANTHER" id="PTHR30213:SF1">
    <property type="entry name" value="INNER MEMBRANE PROTEIN YHJD"/>
    <property type="match status" value="1"/>
</dbReference>
<dbReference type="Proteomes" id="UP000008871">
    <property type="component" value="Chromosome"/>
</dbReference>
<keyword evidence="7" id="KW-0378">Hydrolase</keyword>
<sequence length="309" mass="33422">MDDSSPMKDSFLYWFSILKRSVTLWLEGNAVSYAGSLAFFTLFSLAPVIILAVKVISLVMTSDAAMAEILGQLEATIGPEAANEVRNAIANTQTPRQGLLAGLLSLLVMVIGATTVFAQMQRSMNAIWEVMPRPSRNTIAALIKSRLLSLTVVVSLGFVLLVSLLLNVVVQAIIVYAEGWLPIHSSVVVIFEMTVSLVVIGLLFGTMFRVLPDVVLNWKAVMPAALITAILFSVGRALIGLYLAHTATASTYGAAGSLVVLLMWVYFSSMILLFGAAFTRAHCEARSMEIVARSSAIRVKRQQIDLPAQ</sequence>
<feature type="transmembrane region" description="Helical" evidence="6">
    <location>
        <begin position="183"/>
        <end position="208"/>
    </location>
</feature>
<evidence type="ECO:0000256" key="5">
    <source>
        <dbReference type="ARBA" id="ARBA00023136"/>
    </source>
</evidence>
<dbReference type="HOGENOM" id="CLU_045539_5_1_6"/>
<keyword evidence="3 6" id="KW-0812">Transmembrane</keyword>
<evidence type="ECO:0000313" key="8">
    <source>
        <dbReference type="Proteomes" id="UP000008871"/>
    </source>
</evidence>
<feature type="transmembrane region" description="Helical" evidence="6">
    <location>
        <begin position="99"/>
        <end position="118"/>
    </location>
</feature>
<dbReference type="PIRSF" id="PIRSF035875">
    <property type="entry name" value="RNase_BN"/>
    <property type="match status" value="1"/>
</dbReference>
<dbReference type="GO" id="GO:0005886">
    <property type="term" value="C:plasma membrane"/>
    <property type="evidence" value="ECO:0007669"/>
    <property type="project" value="UniProtKB-SubCell"/>
</dbReference>
<dbReference type="InterPro" id="IPR017039">
    <property type="entry name" value="Virul_fac_BrkB"/>
</dbReference>
<dbReference type="EMBL" id="AM286690">
    <property type="protein sequence ID" value="CAL15721.1"/>
    <property type="molecule type" value="Genomic_DNA"/>
</dbReference>
<evidence type="ECO:0000256" key="3">
    <source>
        <dbReference type="ARBA" id="ARBA00022692"/>
    </source>
</evidence>
<feature type="transmembrane region" description="Helical" evidence="6">
    <location>
        <begin position="30"/>
        <end position="53"/>
    </location>
</feature>
<organism evidence="7 8">
    <name type="scientific">Alcanivorax borkumensis (strain ATCC 700651 / DSM 11573 / NCIMB 13689 / SK2)</name>
    <dbReference type="NCBI Taxonomy" id="393595"/>
    <lineage>
        <taxon>Bacteria</taxon>
        <taxon>Pseudomonadati</taxon>
        <taxon>Pseudomonadota</taxon>
        <taxon>Gammaproteobacteria</taxon>
        <taxon>Oceanospirillales</taxon>
        <taxon>Alcanivoracaceae</taxon>
        <taxon>Alcanivorax</taxon>
    </lineage>
</organism>
<protein>
    <submittedName>
        <fullName evidence="7">Ribonuclease BN family protein</fullName>
        <ecNumber evidence="7">3.1.-.-</ecNumber>
    </submittedName>
</protein>
<dbReference type="NCBIfam" id="TIGR00765">
    <property type="entry name" value="yihY_not_rbn"/>
    <property type="match status" value="1"/>
</dbReference>
<dbReference type="PANTHER" id="PTHR30213">
    <property type="entry name" value="INNER MEMBRANE PROTEIN YHJD"/>
    <property type="match status" value="1"/>
</dbReference>
<dbReference type="GO" id="GO:0016787">
    <property type="term" value="F:hydrolase activity"/>
    <property type="evidence" value="ECO:0007669"/>
    <property type="project" value="UniProtKB-KW"/>
</dbReference>
<name>Q0VSX7_ALCBS</name>
<evidence type="ECO:0000256" key="6">
    <source>
        <dbReference type="SAM" id="Phobius"/>
    </source>
</evidence>
<keyword evidence="4 6" id="KW-1133">Transmembrane helix</keyword>
<keyword evidence="2" id="KW-1003">Cell membrane</keyword>
<feature type="transmembrane region" description="Helical" evidence="6">
    <location>
        <begin position="255"/>
        <end position="278"/>
    </location>
</feature>
<evidence type="ECO:0000256" key="1">
    <source>
        <dbReference type="ARBA" id="ARBA00004651"/>
    </source>
</evidence>
<gene>
    <name evidence="7" type="primary">rbn</name>
    <name evidence="7" type="ordered locus">ABO_0273</name>
</gene>
<keyword evidence="8" id="KW-1185">Reference proteome</keyword>
<dbReference type="EC" id="3.1.-.-" evidence="7"/>
<evidence type="ECO:0000256" key="2">
    <source>
        <dbReference type="ARBA" id="ARBA00022475"/>
    </source>
</evidence>
<dbReference type="RefSeq" id="WP_011587569.1">
    <property type="nucleotide sequence ID" value="NC_008260.1"/>
</dbReference>
<dbReference type="Pfam" id="PF03631">
    <property type="entry name" value="Virul_fac_BrkB"/>
    <property type="match status" value="1"/>
</dbReference>